<dbReference type="InterPro" id="IPR005181">
    <property type="entry name" value="SASA"/>
</dbReference>
<evidence type="ECO:0000313" key="4">
    <source>
        <dbReference type="EMBL" id="MBL3658435.1"/>
    </source>
</evidence>
<proteinExistence type="predicted"/>
<reference evidence="4" key="1">
    <citation type="submission" date="2021-01" db="EMBL/GenBank/DDBJ databases">
        <title>Fulvivirga kasyanovii gen. nov., sp nov., a novel member of the phylum Bacteroidetes isolated from seawater in a mussel farm.</title>
        <authorList>
            <person name="Zhao L.-H."/>
            <person name="Wang Z.-J."/>
        </authorList>
    </citation>
    <scope>NUCLEOTIDE SEQUENCE</scope>
    <source>
        <strain evidence="4">2943</strain>
    </source>
</reference>
<dbReference type="GO" id="GO:0004553">
    <property type="term" value="F:hydrolase activity, hydrolyzing O-glycosyl compounds"/>
    <property type="evidence" value="ECO:0007669"/>
    <property type="project" value="InterPro"/>
</dbReference>
<accession>A0A937K2J3</accession>
<dbReference type="RefSeq" id="WP_202246231.1">
    <property type="nucleotide sequence ID" value="NZ_JAESIY010000013.1"/>
</dbReference>
<evidence type="ECO:0000256" key="2">
    <source>
        <dbReference type="SAM" id="SignalP"/>
    </source>
</evidence>
<comment type="caution">
    <text evidence="4">The sequence shown here is derived from an EMBL/GenBank/DDBJ whole genome shotgun (WGS) entry which is preliminary data.</text>
</comment>
<name>A0A937K2J3_9BACT</name>
<feature type="domain" description="Sialate O-acetylesterase" evidence="3">
    <location>
        <begin position="109"/>
        <end position="229"/>
    </location>
</feature>
<dbReference type="Pfam" id="PF03629">
    <property type="entry name" value="SASA"/>
    <property type="match status" value="2"/>
</dbReference>
<dbReference type="PANTHER" id="PTHR22901:SF0">
    <property type="entry name" value="SIALATE O-ACETYLESTERASE"/>
    <property type="match status" value="1"/>
</dbReference>
<dbReference type="GO" id="GO:0001681">
    <property type="term" value="F:sialate O-acetylesterase activity"/>
    <property type="evidence" value="ECO:0007669"/>
    <property type="project" value="InterPro"/>
</dbReference>
<protein>
    <recommendedName>
        <fullName evidence="3">Sialate O-acetylesterase domain-containing protein</fullName>
    </recommendedName>
</protein>
<evidence type="ECO:0000313" key="5">
    <source>
        <dbReference type="Proteomes" id="UP000659388"/>
    </source>
</evidence>
<dbReference type="SUPFAM" id="SSF49785">
    <property type="entry name" value="Galactose-binding domain-like"/>
    <property type="match status" value="1"/>
</dbReference>
<dbReference type="InterPro" id="IPR008979">
    <property type="entry name" value="Galactose-bd-like_sf"/>
</dbReference>
<dbReference type="AlphaFoldDB" id="A0A937K2J3"/>
<dbReference type="Proteomes" id="UP000659388">
    <property type="component" value="Unassembled WGS sequence"/>
</dbReference>
<keyword evidence="2" id="KW-0732">Signal</keyword>
<dbReference type="InterPro" id="IPR013783">
    <property type="entry name" value="Ig-like_fold"/>
</dbReference>
<dbReference type="InterPro" id="IPR039329">
    <property type="entry name" value="SIAE"/>
</dbReference>
<dbReference type="GO" id="GO:0005975">
    <property type="term" value="P:carbohydrate metabolic process"/>
    <property type="evidence" value="ECO:0007669"/>
    <property type="project" value="InterPro"/>
</dbReference>
<feature type="signal peptide" evidence="2">
    <location>
        <begin position="1"/>
        <end position="22"/>
    </location>
</feature>
<dbReference type="Gene3D" id="2.60.40.10">
    <property type="entry name" value="Immunoglobulins"/>
    <property type="match status" value="1"/>
</dbReference>
<organism evidence="4 5">
    <name type="scientific">Fulvivirga sediminis</name>
    <dbReference type="NCBI Taxonomy" id="2803949"/>
    <lineage>
        <taxon>Bacteria</taxon>
        <taxon>Pseudomonadati</taxon>
        <taxon>Bacteroidota</taxon>
        <taxon>Cytophagia</taxon>
        <taxon>Cytophagales</taxon>
        <taxon>Fulvivirgaceae</taxon>
        <taxon>Fulvivirga</taxon>
    </lineage>
</organism>
<dbReference type="PANTHER" id="PTHR22901">
    <property type="entry name" value="SIALATE O-ACETYLESTERASE"/>
    <property type="match status" value="1"/>
</dbReference>
<feature type="chain" id="PRO_5036874851" description="Sialate O-acetylesterase domain-containing protein" evidence="2">
    <location>
        <begin position="23"/>
        <end position="649"/>
    </location>
</feature>
<dbReference type="Gene3D" id="3.40.50.1110">
    <property type="entry name" value="SGNH hydrolase"/>
    <property type="match status" value="2"/>
</dbReference>
<dbReference type="EMBL" id="JAESIY010000013">
    <property type="protein sequence ID" value="MBL3658435.1"/>
    <property type="molecule type" value="Genomic_DNA"/>
</dbReference>
<feature type="domain" description="Sialate O-acetylesterase" evidence="3">
    <location>
        <begin position="411"/>
        <end position="517"/>
    </location>
</feature>
<keyword evidence="5" id="KW-1185">Reference proteome</keyword>
<dbReference type="InterPro" id="IPR036514">
    <property type="entry name" value="SGNH_hydro_sf"/>
</dbReference>
<evidence type="ECO:0000259" key="3">
    <source>
        <dbReference type="Pfam" id="PF03629"/>
    </source>
</evidence>
<gene>
    <name evidence="4" type="ORF">JL102_19945</name>
</gene>
<evidence type="ECO:0000256" key="1">
    <source>
        <dbReference type="ARBA" id="ARBA00022801"/>
    </source>
</evidence>
<dbReference type="SUPFAM" id="SSF52266">
    <property type="entry name" value="SGNH hydrolase"/>
    <property type="match status" value="1"/>
</dbReference>
<keyword evidence="1" id="KW-0378">Hydrolase</keyword>
<sequence>MKLLLKIIPLLFVVSSIHISQAQISASKVFTDHMVLQRKADIPVWGNAKAGTKITVELNQQKQSAYANADGQWQIDLPALPAGGPYILNIYENESTSPTVSFKDVLIGDVWLASGQSNMEWQVQQAMNADEEIKNADYPQIRFLKVEHAKEMEPQAEIKNGKWKAIDPASVKDFSAVAYYFSRKIYTDINVPLGIIQSTWGGTPVEAWTSREQLLSSSVIRDRVTANDTITTDHIEKDSLDLIKFWELVYNPHNGTEKSIPKRNYNDSDWPTVAMPITIKNWDVPPYEGMVWLRKNIDLPKSMTEKDLTINLGHPELNYSLYFNGTEICKNVWNAEPKHSYTIPEKAVRKGKNTIAVRIAYLWGGGGFNPPAEEMYITDNKSNISLNGEWKYKKDLEPTIPTIMNYHRYSSYLYNGMINPVIPYAIKGFIWYQGEDNVKEATDYDKLFPLLINDWRIRWQQGYLPFIYVQLANYMNRKQEPSESDWAVLREAQTKTLTQPNTGMACIIDIGEAETIHPLNKQEVGRRLALLAENMVYGKQVQAYGPMFKNYSLEEGKVIIEFTETADGLSISKNSDKLKGFAIAGKDRQWHWAEAEIKENQVIVYSPQVSEPKAVRYNWADNPEGNLINSSGLPTVPFRTDNWPTVNQK</sequence>